<reference evidence="2 3" key="1">
    <citation type="submission" date="2021-01" db="EMBL/GenBank/DDBJ databases">
        <title>Draft Genome Sequence and Polyhydroxyalkanoate Biosynthetic Potential of Jeongeupia naejangsanensis Type Strain DSM 24253.</title>
        <authorList>
            <person name="Turrini P."/>
            <person name="Artuso I."/>
            <person name="Lugli G.A."/>
            <person name="Frangipani E."/>
            <person name="Ventura M."/>
            <person name="Visca P."/>
        </authorList>
    </citation>
    <scope>NUCLEOTIDE SEQUENCE [LARGE SCALE GENOMIC DNA]</scope>
    <source>
        <strain evidence="2 3">DSM 24253</strain>
    </source>
</reference>
<dbReference type="CDD" id="cd00188">
    <property type="entry name" value="TOPRIM"/>
    <property type="match status" value="1"/>
</dbReference>
<sequence length="823" mass="92110">MASSLASVIQQFAAADMPAISAHELQIDTNHWHRYGPKKRAYYKVLSLRTRSGKTVYVGTFGQGSAQYRIEPDGDQHLSDDDMQDLQRKREAIDRADQARREQDAAAAANRAHMQWALAAPSGYSPYAERKRIAPESHRVSPDGVLLVPLWRYDQQPAALAGLQSITPWENEHGGNKRFTRAMRKQGAACRLGDAPAPGMPIILVEGYATGCSIRMALERALPVYVGFDAGNLIHVARVLRAAFPASPIVIAADDDYLPTRDGSNNREGEHQARQVVGSVARCSLVLPSFSVARRQQRDDETLPKLTDFNDLHVAEGLNIVAAQLRAALAQATEAEATTGGALTLPQVLARFALIFGTTHVWDDVEQCLLKKAAFTALVGTAISKAWYGDPAKRQKRMSDLPKATRPGNTATADASRTLLDRYTLLYGTETVWDAQARIILSLSALRAAFGSDAVRYWQENPLRRMVDADKLTFDPTERVDPATHVNLFGGMPLKPVHDEQLADPIVGLVMHLCNHDPSVYHWLMQWIALPLQQPGTKMDTSVLMFGEKQGTGKSLFWEGVIKAIYGEYGTTIGQYQLDSQFTGWQSRRLFVLAEEVVGRAEKYSHIGTIKHLVTGRTMRINEKNMPEREETNHANIVFLSNEVQPLHLELDDRRFLAIEPRTLLNERDQQTIRDAFAAGGIAAFYGYLLRYPIDPGFDRRSKPIVTAAKTRLIEYGLPPWQVFYRAWKAGQLDVPYQSCCSQDLFRAYRHWAADHGGGEKLTETKFCSLIAARETKRVEWLRDTGGRRRQRTVFVIDDAPADTTKEAWFSARCQRFVDAMQH</sequence>
<dbReference type="Pfam" id="PF19263">
    <property type="entry name" value="DUF5906"/>
    <property type="match status" value="1"/>
</dbReference>
<dbReference type="InterPro" id="IPR045455">
    <property type="entry name" value="NrS-1_pol-like_helicase"/>
</dbReference>
<name>A0ABS2BH91_9NEIS</name>
<dbReference type="Proteomes" id="UP000809431">
    <property type="component" value="Unassembled WGS sequence"/>
</dbReference>
<evidence type="ECO:0000313" key="3">
    <source>
        <dbReference type="Proteomes" id="UP000809431"/>
    </source>
</evidence>
<evidence type="ECO:0000259" key="1">
    <source>
        <dbReference type="Pfam" id="PF19263"/>
    </source>
</evidence>
<dbReference type="Gene3D" id="3.40.50.300">
    <property type="entry name" value="P-loop containing nucleotide triphosphate hydrolases"/>
    <property type="match status" value="1"/>
</dbReference>
<accession>A0ABS2BH91</accession>
<feature type="domain" description="NrS-1 polymerase-like helicase" evidence="1">
    <location>
        <begin position="545"/>
        <end position="655"/>
    </location>
</feature>
<keyword evidence="3" id="KW-1185">Reference proteome</keyword>
<dbReference type="EMBL" id="JAESND010000001">
    <property type="protein sequence ID" value="MBM3114988.1"/>
    <property type="molecule type" value="Genomic_DNA"/>
</dbReference>
<gene>
    <name evidence="2" type="ORF">JMJ54_04025</name>
</gene>
<protein>
    <recommendedName>
        <fullName evidence="1">NrS-1 polymerase-like helicase domain-containing protein</fullName>
    </recommendedName>
</protein>
<evidence type="ECO:0000313" key="2">
    <source>
        <dbReference type="EMBL" id="MBM3114988.1"/>
    </source>
</evidence>
<dbReference type="RefSeq" id="WP_203536641.1">
    <property type="nucleotide sequence ID" value="NZ_JAESND010000001.1"/>
</dbReference>
<comment type="caution">
    <text evidence="2">The sequence shown here is derived from an EMBL/GenBank/DDBJ whole genome shotgun (WGS) entry which is preliminary data.</text>
</comment>
<organism evidence="2 3">
    <name type="scientific">Jeongeupia naejangsanensis</name>
    <dbReference type="NCBI Taxonomy" id="613195"/>
    <lineage>
        <taxon>Bacteria</taxon>
        <taxon>Pseudomonadati</taxon>
        <taxon>Pseudomonadota</taxon>
        <taxon>Betaproteobacteria</taxon>
        <taxon>Neisseriales</taxon>
        <taxon>Chitinibacteraceae</taxon>
        <taxon>Jeongeupia</taxon>
    </lineage>
</organism>
<dbReference type="InterPro" id="IPR027417">
    <property type="entry name" value="P-loop_NTPase"/>
</dbReference>
<proteinExistence type="predicted"/>